<comment type="caution">
    <text evidence="3">The sequence shown here is derived from an EMBL/GenBank/DDBJ whole genome shotgun (WGS) entry which is preliminary data.</text>
</comment>
<dbReference type="PROSITE" id="PS51352">
    <property type="entry name" value="THIOREDOXIN_2"/>
    <property type="match status" value="1"/>
</dbReference>
<dbReference type="Pfam" id="PF13899">
    <property type="entry name" value="Thioredoxin_7"/>
    <property type="match status" value="1"/>
</dbReference>
<evidence type="ECO:0000256" key="1">
    <source>
        <dbReference type="SAM" id="SignalP"/>
    </source>
</evidence>
<dbReference type="OrthoDB" id="120730at2"/>
<dbReference type="GO" id="GO:0015035">
    <property type="term" value="F:protein-disulfide reductase activity"/>
    <property type="evidence" value="ECO:0007669"/>
    <property type="project" value="TreeGrafter"/>
</dbReference>
<dbReference type="InterPro" id="IPR036249">
    <property type="entry name" value="Thioredoxin-like_sf"/>
</dbReference>
<dbReference type="Gene3D" id="3.40.30.10">
    <property type="entry name" value="Glutaredoxin"/>
    <property type="match status" value="1"/>
</dbReference>
<keyword evidence="4" id="KW-1185">Reference proteome</keyword>
<evidence type="ECO:0000313" key="4">
    <source>
        <dbReference type="Proteomes" id="UP000036261"/>
    </source>
</evidence>
<dbReference type="RefSeq" id="WP_048507102.1">
    <property type="nucleotide sequence ID" value="NZ_LFND01000003.1"/>
</dbReference>
<dbReference type="GO" id="GO:0045454">
    <property type="term" value="P:cell redox homeostasis"/>
    <property type="evidence" value="ECO:0007669"/>
    <property type="project" value="TreeGrafter"/>
</dbReference>
<dbReference type="PATRIC" id="fig|558151.6.peg.2825"/>
<reference evidence="3 4" key="1">
    <citation type="journal article" date="2013" name="Int. J. Syst. Evol. Microbiol.">
        <title>Chryseobacterium angstadtii sp. nov., isolated from a newt tank.</title>
        <authorList>
            <person name="Kirk K.E."/>
            <person name="Hoffman J.A."/>
            <person name="Smith K.A."/>
            <person name="Strahan B.L."/>
            <person name="Failor K.C."/>
            <person name="Krebs J.E."/>
            <person name="Gale A.N."/>
            <person name="Do T.D."/>
            <person name="Sontag T.C."/>
            <person name="Batties A.M."/>
            <person name="Mistiszyn K."/>
            <person name="Newman J.D."/>
        </authorList>
    </citation>
    <scope>NUCLEOTIDE SEQUENCE [LARGE SCALE GENOMIC DNA]</scope>
    <source>
        <strain evidence="3 4">KM</strain>
    </source>
</reference>
<accession>A0A0J7L807</accession>
<keyword evidence="1" id="KW-0732">Signal</keyword>
<sequence>MKKLIILSLIIFGACMHAQGIKFEESNLSTAMAKAEKENKLVFIDAYTSWCGPCKLMAKNIFPLPVVGNYFNDHFISVKIDMEKGEGIEVAKKYKVSSYPTYLFLNSKGEEVHRGLGSYSNVDEFIQVAKDAQDPNRNLSVLKRKFEEGEKDPAFLKNLINLTVRFDADFAVKVFERYSLSSKGQMDKEDIMLLTSNIRSTASPLYPFFKEKKSIIIKTISEEEYNTIDRNIKLSTLLNNFKQHPDKFSDTNFLAEARKFLNKEEAERELSKYKASQALSKKDIATYEKLTLELYKEYSTASPEELNSVAWAFFENVNTKSSLEKAIMWAQESVKKNKSYYNTDTLANLYKKVGDNVQAKKWEEEANALKVSGNY</sequence>
<dbReference type="PANTHER" id="PTHR32234">
    <property type="entry name" value="THIOL:DISULFIDE INTERCHANGE PROTEIN DSBD"/>
    <property type="match status" value="1"/>
</dbReference>
<evidence type="ECO:0000259" key="2">
    <source>
        <dbReference type="PROSITE" id="PS51352"/>
    </source>
</evidence>
<gene>
    <name evidence="3" type="ORF">ACM46_13375</name>
</gene>
<dbReference type="STRING" id="558151.ACM46_13375"/>
<dbReference type="PANTHER" id="PTHR32234:SF0">
    <property type="entry name" value="THIOL:DISULFIDE INTERCHANGE PROTEIN DSBD"/>
    <property type="match status" value="1"/>
</dbReference>
<dbReference type="EMBL" id="LFND01000003">
    <property type="protein sequence ID" value="KMQ65165.1"/>
    <property type="molecule type" value="Genomic_DNA"/>
</dbReference>
<protein>
    <submittedName>
        <fullName evidence="3">Thiol:disulfide interchange protein</fullName>
    </submittedName>
</protein>
<dbReference type="PROSITE" id="PS51257">
    <property type="entry name" value="PROKAR_LIPOPROTEIN"/>
    <property type="match status" value="1"/>
</dbReference>
<dbReference type="Proteomes" id="UP000036261">
    <property type="component" value="Unassembled WGS sequence"/>
</dbReference>
<feature type="chain" id="PRO_5005290553" evidence="1">
    <location>
        <begin position="19"/>
        <end position="375"/>
    </location>
</feature>
<dbReference type="SUPFAM" id="SSF81901">
    <property type="entry name" value="HCP-like"/>
    <property type="match status" value="1"/>
</dbReference>
<organism evidence="3 4">
    <name type="scientific">Chryseobacterium angstadtii</name>
    <dbReference type="NCBI Taxonomy" id="558151"/>
    <lineage>
        <taxon>Bacteria</taxon>
        <taxon>Pseudomonadati</taxon>
        <taxon>Bacteroidota</taxon>
        <taxon>Flavobacteriia</taxon>
        <taxon>Flavobacteriales</taxon>
        <taxon>Weeksellaceae</taxon>
        <taxon>Chryseobacterium group</taxon>
        <taxon>Chryseobacterium</taxon>
    </lineage>
</organism>
<dbReference type="SUPFAM" id="SSF52833">
    <property type="entry name" value="Thioredoxin-like"/>
    <property type="match status" value="1"/>
</dbReference>
<dbReference type="InterPro" id="IPR013766">
    <property type="entry name" value="Thioredoxin_domain"/>
</dbReference>
<name>A0A0J7L807_9FLAO</name>
<feature type="signal peptide" evidence="1">
    <location>
        <begin position="1"/>
        <end position="18"/>
    </location>
</feature>
<evidence type="ECO:0000313" key="3">
    <source>
        <dbReference type="EMBL" id="KMQ65165.1"/>
    </source>
</evidence>
<dbReference type="AlphaFoldDB" id="A0A0J7L807"/>
<feature type="domain" description="Thioredoxin" evidence="2">
    <location>
        <begin position="17"/>
        <end position="134"/>
    </location>
</feature>
<proteinExistence type="predicted"/>